<gene>
    <name evidence="1" type="ORF">SPARVUS_LOCUS12672866</name>
</gene>
<dbReference type="Proteomes" id="UP001162483">
    <property type="component" value="Unassembled WGS sequence"/>
</dbReference>
<dbReference type="EMBL" id="CATNWA010017355">
    <property type="protein sequence ID" value="CAI9599839.1"/>
    <property type="molecule type" value="Genomic_DNA"/>
</dbReference>
<sequence length="70" mass="6906">MGAAEFVDSQTGFASTSGRILGALRACVRILGGCGTILVLATVPDCTALMGLAMSPSDTAVLVCEGPGCT</sequence>
<feature type="non-terminal residue" evidence="1">
    <location>
        <position position="70"/>
    </location>
</feature>
<comment type="caution">
    <text evidence="1">The sequence shown here is derived from an EMBL/GenBank/DDBJ whole genome shotgun (WGS) entry which is preliminary data.</text>
</comment>
<proteinExistence type="predicted"/>
<protein>
    <submittedName>
        <fullName evidence="1">Uncharacterized protein</fullName>
    </submittedName>
</protein>
<reference evidence="1" key="1">
    <citation type="submission" date="2023-05" db="EMBL/GenBank/DDBJ databases">
        <authorList>
            <person name="Stuckert A."/>
        </authorList>
    </citation>
    <scope>NUCLEOTIDE SEQUENCE</scope>
</reference>
<evidence type="ECO:0000313" key="1">
    <source>
        <dbReference type="EMBL" id="CAI9599839.1"/>
    </source>
</evidence>
<evidence type="ECO:0000313" key="2">
    <source>
        <dbReference type="Proteomes" id="UP001162483"/>
    </source>
</evidence>
<accession>A0ABN9FT74</accession>
<keyword evidence="2" id="KW-1185">Reference proteome</keyword>
<name>A0ABN9FT74_9NEOB</name>
<organism evidence="1 2">
    <name type="scientific">Staurois parvus</name>
    <dbReference type="NCBI Taxonomy" id="386267"/>
    <lineage>
        <taxon>Eukaryota</taxon>
        <taxon>Metazoa</taxon>
        <taxon>Chordata</taxon>
        <taxon>Craniata</taxon>
        <taxon>Vertebrata</taxon>
        <taxon>Euteleostomi</taxon>
        <taxon>Amphibia</taxon>
        <taxon>Batrachia</taxon>
        <taxon>Anura</taxon>
        <taxon>Neobatrachia</taxon>
        <taxon>Ranoidea</taxon>
        <taxon>Ranidae</taxon>
        <taxon>Staurois</taxon>
    </lineage>
</organism>